<dbReference type="AlphaFoldDB" id="A0A9N8E4T7"/>
<dbReference type="PANTHER" id="PTHR48471:SF1">
    <property type="entry name" value="DDE TNP4 DOMAIN-CONTAINING PROTEIN"/>
    <property type="match status" value="1"/>
</dbReference>
<evidence type="ECO:0000259" key="3">
    <source>
        <dbReference type="Pfam" id="PF13359"/>
    </source>
</evidence>
<accession>A0A9N8E4T7</accession>
<dbReference type="InterPro" id="IPR027806">
    <property type="entry name" value="HARBI1_dom"/>
</dbReference>
<reference evidence="4" key="1">
    <citation type="submission" date="2020-06" db="EMBL/GenBank/DDBJ databases">
        <authorList>
            <consortium name="Plant Systems Biology data submission"/>
        </authorList>
    </citation>
    <scope>NUCLEOTIDE SEQUENCE</scope>
    <source>
        <strain evidence="4">D6</strain>
    </source>
</reference>
<dbReference type="OrthoDB" id="45778at2759"/>
<dbReference type="Proteomes" id="UP001153069">
    <property type="component" value="Unassembled WGS sequence"/>
</dbReference>
<name>A0A9N8E4T7_9STRA</name>
<proteinExistence type="predicted"/>
<sequence>MDDQARWSRVHHQRRRNFLLLYLLDIQDLRFRELLDDEGRLRRDRRIPRIALLSPTDSPWAKLYASGNNQALITTTGFDHKSFRTLVELFAPWFKGNTPWTGKQDGTTFKKLSKYTHGRSRIIDTETCVGLVLTWYRFRGGEFVLQGWFGFTANHANVWLRFGRRGLLKVLSGHPLARVEFPSSTEQVHLLCKLVELRHNMLPDVAFVMDGVKLMFEKAEDLDEQSMYYNGWTHDHYITNVFCFGADGTMVAAAVNAPGSMHDSTIAEYGSIYSQLEDIYQRTGAKCCVDSAFSAAERPYIVKSSENVLRAGSPEQLIQQEQATSLRQASEWGMRVVQSAFCRLKDRIHLEDNGERRVFLLLMPLLYNIRLNLVGLNQLRNTYVPMWSVDSSYFIHK</sequence>
<keyword evidence="5" id="KW-1185">Reference proteome</keyword>
<feature type="domain" description="DDE Tnp4" evidence="3">
    <location>
        <begin position="209"/>
        <end position="351"/>
    </location>
</feature>
<dbReference type="Pfam" id="PF13359">
    <property type="entry name" value="DDE_Tnp_4"/>
    <property type="match status" value="1"/>
</dbReference>
<gene>
    <name evidence="4" type="ORF">SEMRO_502_G155510.1</name>
</gene>
<evidence type="ECO:0000313" key="4">
    <source>
        <dbReference type="EMBL" id="CAB9511759.1"/>
    </source>
</evidence>
<evidence type="ECO:0000313" key="5">
    <source>
        <dbReference type="Proteomes" id="UP001153069"/>
    </source>
</evidence>
<dbReference type="PANTHER" id="PTHR48471">
    <property type="entry name" value="DDE TNP4 DOMAIN-CONTAINING PROTEIN"/>
    <property type="match status" value="1"/>
</dbReference>
<comment type="caution">
    <text evidence="4">The sequence shown here is derived from an EMBL/GenBank/DDBJ whole genome shotgun (WGS) entry which is preliminary data.</text>
</comment>
<dbReference type="EMBL" id="CAICTM010000501">
    <property type="protein sequence ID" value="CAB9511759.1"/>
    <property type="molecule type" value="Genomic_DNA"/>
</dbReference>
<evidence type="ECO:0000256" key="2">
    <source>
        <dbReference type="ARBA" id="ARBA00022723"/>
    </source>
</evidence>
<dbReference type="GO" id="GO:0046872">
    <property type="term" value="F:metal ion binding"/>
    <property type="evidence" value="ECO:0007669"/>
    <property type="project" value="UniProtKB-KW"/>
</dbReference>
<protein>
    <recommendedName>
        <fullName evidence="3">DDE Tnp4 domain-containing protein</fullName>
    </recommendedName>
</protein>
<organism evidence="4 5">
    <name type="scientific">Seminavis robusta</name>
    <dbReference type="NCBI Taxonomy" id="568900"/>
    <lineage>
        <taxon>Eukaryota</taxon>
        <taxon>Sar</taxon>
        <taxon>Stramenopiles</taxon>
        <taxon>Ochrophyta</taxon>
        <taxon>Bacillariophyta</taxon>
        <taxon>Bacillariophyceae</taxon>
        <taxon>Bacillariophycidae</taxon>
        <taxon>Naviculales</taxon>
        <taxon>Naviculaceae</taxon>
        <taxon>Seminavis</taxon>
    </lineage>
</organism>
<comment type="cofactor">
    <cofactor evidence="1">
        <name>a divalent metal cation</name>
        <dbReference type="ChEBI" id="CHEBI:60240"/>
    </cofactor>
</comment>
<keyword evidence="2" id="KW-0479">Metal-binding</keyword>
<evidence type="ECO:0000256" key="1">
    <source>
        <dbReference type="ARBA" id="ARBA00001968"/>
    </source>
</evidence>